<evidence type="ECO:0000256" key="1">
    <source>
        <dbReference type="SAM" id="Coils"/>
    </source>
</evidence>
<keyword evidence="4" id="KW-1185">Reference proteome</keyword>
<dbReference type="EMBL" id="OW240918">
    <property type="protein sequence ID" value="CAH2307033.1"/>
    <property type="molecule type" value="Genomic_DNA"/>
</dbReference>
<name>A0AAD1SUN1_PELCU</name>
<feature type="coiled-coil region" evidence="1">
    <location>
        <begin position="26"/>
        <end position="60"/>
    </location>
</feature>
<proteinExistence type="predicted"/>
<feature type="compositionally biased region" description="Basic and acidic residues" evidence="2">
    <location>
        <begin position="124"/>
        <end position="133"/>
    </location>
</feature>
<feature type="compositionally biased region" description="Basic and acidic residues" evidence="2">
    <location>
        <begin position="73"/>
        <end position="82"/>
    </location>
</feature>
<gene>
    <name evidence="3" type="ORF">PECUL_23A037898</name>
</gene>
<protein>
    <submittedName>
        <fullName evidence="3">Uncharacterized protein</fullName>
    </submittedName>
</protein>
<accession>A0AAD1SUN1</accession>
<keyword evidence="1" id="KW-0175">Coiled coil</keyword>
<reference evidence="3" key="1">
    <citation type="submission" date="2022-03" db="EMBL/GenBank/DDBJ databases">
        <authorList>
            <person name="Alioto T."/>
            <person name="Alioto T."/>
            <person name="Gomez Garrido J."/>
        </authorList>
    </citation>
    <scope>NUCLEOTIDE SEQUENCE</scope>
</reference>
<evidence type="ECO:0000313" key="4">
    <source>
        <dbReference type="Proteomes" id="UP001295444"/>
    </source>
</evidence>
<organism evidence="3 4">
    <name type="scientific">Pelobates cultripes</name>
    <name type="common">Western spadefoot toad</name>
    <dbReference type="NCBI Taxonomy" id="61616"/>
    <lineage>
        <taxon>Eukaryota</taxon>
        <taxon>Metazoa</taxon>
        <taxon>Chordata</taxon>
        <taxon>Craniata</taxon>
        <taxon>Vertebrata</taxon>
        <taxon>Euteleostomi</taxon>
        <taxon>Amphibia</taxon>
        <taxon>Batrachia</taxon>
        <taxon>Anura</taxon>
        <taxon>Pelobatoidea</taxon>
        <taxon>Pelobatidae</taxon>
        <taxon>Pelobates</taxon>
    </lineage>
</organism>
<feature type="region of interest" description="Disordered" evidence="2">
    <location>
        <begin position="73"/>
        <end position="143"/>
    </location>
</feature>
<dbReference type="AlphaFoldDB" id="A0AAD1SUN1"/>
<evidence type="ECO:0000313" key="3">
    <source>
        <dbReference type="EMBL" id="CAH2307033.1"/>
    </source>
</evidence>
<dbReference type="Proteomes" id="UP001295444">
    <property type="component" value="Chromosome 07"/>
</dbReference>
<evidence type="ECO:0000256" key="2">
    <source>
        <dbReference type="SAM" id="MobiDB-lite"/>
    </source>
</evidence>
<feature type="compositionally biased region" description="Basic and acidic residues" evidence="2">
    <location>
        <begin position="93"/>
        <end position="104"/>
    </location>
</feature>
<sequence>MAVSMVTKNDLQHLSTTLHEAIKMEVARLKTDVAAHETRIHAAEQKLQAAETQAAATDMALKRQGALILAMRRQLEDQDNSGRRNNIRNRGHYRSDKPGGEDGTRQAIHPTTPEPAQRTQKNNKPADRRRWAAPEDPTLSNHH</sequence>